<evidence type="ECO:0000313" key="3">
    <source>
        <dbReference type="Proteomes" id="UP000308133"/>
    </source>
</evidence>
<sequence>MLFSNLMATLACVTAATCSEAMRGSPREASVRSYFHMSSMVLATTTTPSSTFTTSAVPTTNLTAASDFTKRDKPHEGDRFFGRCSVETQQCRLFQMHRKLGNHLQEHGCSKHHKCMQDGDICGYRAVGSKRTVCDWWYYKRLPEEQRGTYPEDQEPPSDTEIAVMQTAQKDDPYAMELRCKYYGNCKGLKEMFGGGQ</sequence>
<protein>
    <submittedName>
        <fullName evidence="2">Uncharacterized protein</fullName>
    </submittedName>
</protein>
<accession>A0A4V6DWY8</accession>
<proteinExistence type="predicted"/>
<gene>
    <name evidence="2" type="ORF">C1H76_5285</name>
</gene>
<comment type="caution">
    <text evidence="2">The sequence shown here is derived from an EMBL/GenBank/DDBJ whole genome shotgun (WGS) entry which is preliminary data.</text>
</comment>
<dbReference type="EMBL" id="PTQR01000066">
    <property type="protein sequence ID" value="TKX22502.1"/>
    <property type="molecule type" value="Genomic_DNA"/>
</dbReference>
<evidence type="ECO:0000313" key="2">
    <source>
        <dbReference type="EMBL" id="TKX22502.1"/>
    </source>
</evidence>
<evidence type="ECO:0000256" key="1">
    <source>
        <dbReference type="SAM" id="SignalP"/>
    </source>
</evidence>
<feature type="signal peptide" evidence="1">
    <location>
        <begin position="1"/>
        <end position="21"/>
    </location>
</feature>
<keyword evidence="1" id="KW-0732">Signal</keyword>
<dbReference type="AlphaFoldDB" id="A0A4V6DWY8"/>
<dbReference type="Proteomes" id="UP000308133">
    <property type="component" value="Unassembled WGS sequence"/>
</dbReference>
<organism evidence="2 3">
    <name type="scientific">Elsinoe australis</name>
    <dbReference type="NCBI Taxonomy" id="40998"/>
    <lineage>
        <taxon>Eukaryota</taxon>
        <taxon>Fungi</taxon>
        <taxon>Dikarya</taxon>
        <taxon>Ascomycota</taxon>
        <taxon>Pezizomycotina</taxon>
        <taxon>Dothideomycetes</taxon>
        <taxon>Dothideomycetidae</taxon>
        <taxon>Myriangiales</taxon>
        <taxon>Elsinoaceae</taxon>
        <taxon>Elsinoe</taxon>
    </lineage>
</organism>
<reference evidence="2 3" key="1">
    <citation type="submission" date="2018-02" db="EMBL/GenBank/DDBJ databases">
        <title>Draft genome sequences of Elsinoe sp., causing black scab on jojoba.</title>
        <authorList>
            <person name="Stodart B."/>
            <person name="Jeffress S."/>
            <person name="Ash G."/>
            <person name="Arun Chinnappa K."/>
        </authorList>
    </citation>
    <scope>NUCLEOTIDE SEQUENCE [LARGE SCALE GENOMIC DNA]</scope>
    <source>
        <strain evidence="2 3">Hillstone_2</strain>
    </source>
</reference>
<name>A0A4V6DWY8_9PEZI</name>
<feature type="chain" id="PRO_5020647692" evidence="1">
    <location>
        <begin position="22"/>
        <end position="197"/>
    </location>
</feature>